<dbReference type="EMBL" id="NXLQ01000067">
    <property type="protein sequence ID" value="RDU61242.1"/>
    <property type="molecule type" value="Genomic_DNA"/>
</dbReference>
<keyword evidence="1" id="KW-0812">Transmembrane</keyword>
<organism evidence="2 3">
    <name type="scientific">Helicobacter didelphidarum</name>
    <dbReference type="NCBI Taxonomy" id="2040648"/>
    <lineage>
        <taxon>Bacteria</taxon>
        <taxon>Pseudomonadati</taxon>
        <taxon>Campylobacterota</taxon>
        <taxon>Epsilonproteobacteria</taxon>
        <taxon>Campylobacterales</taxon>
        <taxon>Helicobacteraceae</taxon>
        <taxon>Helicobacter</taxon>
    </lineage>
</organism>
<evidence type="ECO:0000256" key="1">
    <source>
        <dbReference type="SAM" id="Phobius"/>
    </source>
</evidence>
<dbReference type="AlphaFoldDB" id="A0A3D8I7W3"/>
<comment type="caution">
    <text evidence="2">The sequence shown here is derived from an EMBL/GenBank/DDBJ whole genome shotgun (WGS) entry which is preliminary data.</text>
</comment>
<evidence type="ECO:0000313" key="2">
    <source>
        <dbReference type="EMBL" id="RDU61242.1"/>
    </source>
</evidence>
<evidence type="ECO:0000313" key="3">
    <source>
        <dbReference type="Proteomes" id="UP000256379"/>
    </source>
</evidence>
<feature type="transmembrane region" description="Helical" evidence="1">
    <location>
        <begin position="32"/>
        <end position="50"/>
    </location>
</feature>
<dbReference type="Proteomes" id="UP000256379">
    <property type="component" value="Unassembled WGS sequence"/>
</dbReference>
<reference evidence="2 3" key="1">
    <citation type="submission" date="2018-04" db="EMBL/GenBank/DDBJ databases">
        <title>Novel Campyloabacter and Helicobacter Species and Strains.</title>
        <authorList>
            <person name="Mannion A.J."/>
            <person name="Shen Z."/>
            <person name="Fox J.G."/>
        </authorList>
    </citation>
    <scope>NUCLEOTIDE SEQUENCE [LARGE SCALE GENOMIC DNA]</scope>
    <source>
        <strain evidence="2 3">MIT 17-337</strain>
    </source>
</reference>
<keyword evidence="3" id="KW-1185">Reference proteome</keyword>
<protein>
    <submittedName>
        <fullName evidence="2">Uncharacterized protein</fullName>
    </submittedName>
</protein>
<keyword evidence="1" id="KW-0472">Membrane</keyword>
<accession>A0A3D8I7W3</accession>
<gene>
    <name evidence="2" type="ORF">CQA53_10440</name>
</gene>
<name>A0A3D8I7W3_9HELI</name>
<proteinExistence type="predicted"/>
<sequence>MSLYSIILIFCVIISAIFVARSISLQNNTIKYIAIFWFVVSSIMLYGMIFQSSRGFLYCFKRDSG</sequence>
<keyword evidence="1" id="KW-1133">Transmembrane helix</keyword>